<dbReference type="InterPro" id="IPR050717">
    <property type="entry name" value="C2H2-ZF_Transcription_Reg"/>
</dbReference>
<comment type="catalytic activity">
    <reaction evidence="17">
        <text>a 5'-end (N(7)-methyl 5'-triphosphoguanosine)-ribonucleoside in mRNA + H2O = N(7)-methyl-GMP + a 5'-end diphospho-ribonucleoside in mRNA + 2 H(+)</text>
        <dbReference type="Rhea" id="RHEA:65388"/>
        <dbReference type="Rhea" id="RHEA-COMP:17165"/>
        <dbReference type="Rhea" id="RHEA-COMP:17167"/>
        <dbReference type="ChEBI" id="CHEBI:15377"/>
        <dbReference type="ChEBI" id="CHEBI:15378"/>
        <dbReference type="ChEBI" id="CHEBI:58285"/>
        <dbReference type="ChEBI" id="CHEBI:156461"/>
        <dbReference type="ChEBI" id="CHEBI:167616"/>
        <dbReference type="EC" id="3.6.1.59"/>
    </reaction>
</comment>
<dbReference type="GO" id="GO:0000977">
    <property type="term" value="F:RNA polymerase II transcription regulatory region sequence-specific DNA binding"/>
    <property type="evidence" value="ECO:0007669"/>
    <property type="project" value="TreeGrafter"/>
</dbReference>
<dbReference type="Proteomes" id="UP000719412">
    <property type="component" value="Unassembled WGS sequence"/>
</dbReference>
<evidence type="ECO:0000256" key="10">
    <source>
        <dbReference type="ARBA" id="ARBA00022833"/>
    </source>
</evidence>
<dbReference type="InterPro" id="IPR036265">
    <property type="entry name" value="HIT-like_sf"/>
</dbReference>
<keyword evidence="9 18" id="KW-0863">Zinc-finger</keyword>
<evidence type="ECO:0000256" key="17">
    <source>
        <dbReference type="ARBA" id="ARBA00048222"/>
    </source>
</evidence>
<evidence type="ECO:0000256" key="3">
    <source>
        <dbReference type="ARBA" id="ARBA00006991"/>
    </source>
</evidence>
<evidence type="ECO:0000259" key="20">
    <source>
        <dbReference type="PROSITE" id="PS50157"/>
    </source>
</evidence>
<dbReference type="SUPFAM" id="SSF54197">
    <property type="entry name" value="HIT-like"/>
    <property type="match status" value="1"/>
</dbReference>
<dbReference type="SMART" id="SM00355">
    <property type="entry name" value="ZnF_C2H2"/>
    <property type="match status" value="11"/>
</dbReference>
<dbReference type="InterPro" id="IPR012934">
    <property type="entry name" value="Znf_AD"/>
</dbReference>
<dbReference type="FunFam" id="3.30.160.60:FF:000097">
    <property type="entry name" value="Zinc finger protein"/>
    <property type="match status" value="1"/>
</dbReference>
<evidence type="ECO:0000256" key="12">
    <source>
        <dbReference type="ARBA" id="ARBA00023125"/>
    </source>
</evidence>
<feature type="domain" description="C2H2-type" evidence="20">
    <location>
        <begin position="206"/>
        <end position="233"/>
    </location>
</feature>
<dbReference type="GO" id="GO:0008270">
    <property type="term" value="F:zinc ion binding"/>
    <property type="evidence" value="ECO:0007669"/>
    <property type="project" value="UniProtKB-UniRule"/>
</dbReference>
<gene>
    <name evidence="22" type="ORF">GEV33_010807</name>
</gene>
<feature type="domain" description="C2H2-type" evidence="20">
    <location>
        <begin position="262"/>
        <end position="289"/>
    </location>
</feature>
<dbReference type="GO" id="GO:0005634">
    <property type="term" value="C:nucleus"/>
    <property type="evidence" value="ECO:0007669"/>
    <property type="project" value="UniProtKB-SubCell"/>
</dbReference>
<keyword evidence="12" id="KW-0238">DNA-binding</keyword>
<dbReference type="Pfam" id="PF00096">
    <property type="entry name" value="zf-C2H2"/>
    <property type="match status" value="9"/>
</dbReference>
<reference evidence="22" key="2">
    <citation type="submission" date="2021-08" db="EMBL/GenBank/DDBJ databases">
        <authorList>
            <person name="Eriksson T."/>
        </authorList>
    </citation>
    <scope>NUCLEOTIDE SEQUENCE</scope>
    <source>
        <strain evidence="22">Stoneville</strain>
        <tissue evidence="22">Whole head</tissue>
    </source>
</reference>
<evidence type="ECO:0000313" key="23">
    <source>
        <dbReference type="Proteomes" id="UP000719412"/>
    </source>
</evidence>
<dbReference type="PANTHER" id="PTHR14196:SF12">
    <property type="entry name" value="ZINC FINGER PROTEIN 208-LIKE"/>
    <property type="match status" value="1"/>
</dbReference>
<dbReference type="InterPro" id="IPR019193">
    <property type="entry name" value="UBQ-conj_enz_E2-bd_prot"/>
</dbReference>
<dbReference type="InterPro" id="IPR011145">
    <property type="entry name" value="Scavenger_mRNA_decap_enz_N"/>
</dbReference>
<dbReference type="PROSITE" id="PS51915">
    <property type="entry name" value="ZAD"/>
    <property type="match status" value="1"/>
</dbReference>
<comment type="similarity">
    <text evidence="4">Belongs to the HIT family.</text>
</comment>
<dbReference type="Pfam" id="PF05652">
    <property type="entry name" value="DcpS"/>
    <property type="match status" value="1"/>
</dbReference>
<dbReference type="Gene3D" id="3.30.428.10">
    <property type="entry name" value="HIT-like"/>
    <property type="match status" value="1"/>
</dbReference>
<evidence type="ECO:0000313" key="22">
    <source>
        <dbReference type="EMBL" id="KAH0811982.1"/>
    </source>
</evidence>
<feature type="domain" description="C2H2-type" evidence="20">
    <location>
        <begin position="374"/>
        <end position="401"/>
    </location>
</feature>
<evidence type="ECO:0000256" key="11">
    <source>
        <dbReference type="ARBA" id="ARBA00023015"/>
    </source>
</evidence>
<dbReference type="FunFam" id="3.30.160.60:FF:000303">
    <property type="entry name" value="Zinc finger protein 41"/>
    <property type="match status" value="1"/>
</dbReference>
<dbReference type="Gene3D" id="3.30.200.40">
    <property type="entry name" value="Scavenger mRNA decapping enzyme, N-terminal domain"/>
    <property type="match status" value="1"/>
</dbReference>
<proteinExistence type="inferred from homology"/>
<dbReference type="EC" id="3.6.1.59" evidence="5"/>
<evidence type="ECO:0000256" key="15">
    <source>
        <dbReference type="ARBA" id="ARBA00029885"/>
    </source>
</evidence>
<dbReference type="GO" id="GO:0000290">
    <property type="term" value="P:deadenylation-dependent decapping of nuclear-transcribed mRNA"/>
    <property type="evidence" value="ECO:0007669"/>
    <property type="project" value="InterPro"/>
</dbReference>
<dbReference type="SMART" id="SM00868">
    <property type="entry name" value="zf-AD"/>
    <property type="match status" value="2"/>
</dbReference>
<feature type="domain" description="C2H2-type" evidence="20">
    <location>
        <begin position="290"/>
        <end position="317"/>
    </location>
</feature>
<keyword evidence="10 19" id="KW-0862">Zinc</keyword>
<dbReference type="FunFam" id="3.30.160.60:FF:000557">
    <property type="entry name" value="zinc finger and SCAN domain-containing protein 29"/>
    <property type="match status" value="1"/>
</dbReference>
<name>A0A8J6HDB7_TENMO</name>
<dbReference type="FunFam" id="3.30.160.60:FF:000624">
    <property type="entry name" value="zinc finger protein 697"/>
    <property type="match status" value="3"/>
</dbReference>
<organism evidence="22 23">
    <name type="scientific">Tenebrio molitor</name>
    <name type="common">Yellow mealworm beetle</name>
    <dbReference type="NCBI Taxonomy" id="7067"/>
    <lineage>
        <taxon>Eukaryota</taxon>
        <taxon>Metazoa</taxon>
        <taxon>Ecdysozoa</taxon>
        <taxon>Arthropoda</taxon>
        <taxon>Hexapoda</taxon>
        <taxon>Insecta</taxon>
        <taxon>Pterygota</taxon>
        <taxon>Neoptera</taxon>
        <taxon>Endopterygota</taxon>
        <taxon>Coleoptera</taxon>
        <taxon>Polyphaga</taxon>
        <taxon>Cucujiformia</taxon>
        <taxon>Tenebrionidae</taxon>
        <taxon>Tenebrio</taxon>
    </lineage>
</organism>
<dbReference type="FunFam" id="3.30.160.60:FF:001450">
    <property type="entry name" value="zinc finger protein 774"/>
    <property type="match status" value="1"/>
</dbReference>
<dbReference type="SUPFAM" id="SSF102860">
    <property type="entry name" value="mRNA decapping enzyme DcpS N-terminal domain"/>
    <property type="match status" value="1"/>
</dbReference>
<dbReference type="PROSITE" id="PS50157">
    <property type="entry name" value="ZINC_FINGER_C2H2_2"/>
    <property type="match status" value="10"/>
</dbReference>
<keyword evidence="7 19" id="KW-0479">Metal-binding</keyword>
<feature type="binding site" evidence="19">
    <location>
        <position position="14"/>
    </location>
    <ligand>
        <name>Zn(2+)</name>
        <dbReference type="ChEBI" id="CHEBI:29105"/>
    </ligand>
</feature>
<dbReference type="InterPro" id="IPR036236">
    <property type="entry name" value="Znf_C2H2_sf"/>
</dbReference>
<evidence type="ECO:0000256" key="19">
    <source>
        <dbReference type="PROSITE-ProRule" id="PRU01263"/>
    </source>
</evidence>
<comment type="caution">
    <text evidence="22">The sequence shown here is derived from an EMBL/GenBank/DDBJ whole genome shotgun (WGS) entry which is preliminary data.</text>
</comment>
<dbReference type="Gene3D" id="3.40.1800.20">
    <property type="match status" value="1"/>
</dbReference>
<dbReference type="Gene3D" id="3.30.160.60">
    <property type="entry name" value="Classic Zinc Finger"/>
    <property type="match status" value="10"/>
</dbReference>
<dbReference type="GO" id="GO:0140932">
    <property type="term" value="F:5'-(N(7)-methyl 5'-triphosphoguanosine)-[mRNA] diphosphatase activity"/>
    <property type="evidence" value="ECO:0007669"/>
    <property type="project" value="UniProtKB-EC"/>
</dbReference>
<feature type="domain" description="C2H2-type" evidence="20">
    <location>
        <begin position="178"/>
        <end position="205"/>
    </location>
</feature>
<evidence type="ECO:0000256" key="2">
    <source>
        <dbReference type="ARBA" id="ARBA00004123"/>
    </source>
</evidence>
<dbReference type="InterPro" id="IPR013087">
    <property type="entry name" value="Znf_C2H2_type"/>
</dbReference>
<dbReference type="FunFam" id="3.30.200.40:FF:000001">
    <property type="entry name" value="m7GpppX diphosphatase"/>
    <property type="match status" value="1"/>
</dbReference>
<feature type="domain" description="C2H2-type" evidence="20">
    <location>
        <begin position="430"/>
        <end position="457"/>
    </location>
</feature>
<dbReference type="AlphaFoldDB" id="A0A8J6HDB7"/>
<dbReference type="InterPro" id="IPR008594">
    <property type="entry name" value="DcpS/DCS2"/>
</dbReference>
<dbReference type="FunFam" id="3.30.160.60:FF:001370">
    <property type="entry name" value="Zinc finger protein"/>
    <property type="match status" value="1"/>
</dbReference>
<evidence type="ECO:0000256" key="18">
    <source>
        <dbReference type="PROSITE-ProRule" id="PRU00042"/>
    </source>
</evidence>
<sequence length="1007" mass="114066">MEDNVNTTNFTNICRTCLGESSDMKDIFTSSFDKLLKEITSLEVSSGDGLPELICDTCITRVNDAYSFKLLCESSEKTLKSFVDNSCSGKEAKETIYVLNEYCDDYSNIDDPSPEVDTDDSKDNVQIICKNDEKTEIIKIKRVSDENEDTQCKLCGQTLNDNEQKDHMDSCHLSDDHHVCSKCKKEFSNVKLLKRHMRAHKLKKKHSCPTCGKSFYGVSDLTIHIRVHTGEKPLTCAVCSKAFADPRGLNSHMKTHTGKKPYSCTTCGKSFAHSFVLTTHMRTHTAERPYVCSSCGKTFIYAHNLAIHMRSHTGERPYQCQQCYKSFSSSSTLSAHMMIHTGEKRFVCSVCGKKVARSGDLAIHMRIHTGERPYGCTVCPKRYRMSSHLSAHMKSHTGEKNHICTVCNKGFSNARILNSHMTIHTGEKPYSCAICGKAFAHYSSLSTHRKIHTHEKNIKMADAEIDHSPSKKQKLQAKCKDDVHETLNDLSTFKLEKILHNNTNRKTVCLKGTFASKNGDALVFLEKTAFAEENLKEDSDYFTNSSSLKKVFQNDIYGNYNYFPQVNLNSVKATIIHPATEKHFLKYSTQNCVIVDETPDLYENIVLPHVTSEQFDLNWVYNILSHQSESERIVFEDPDLDTGFILLPDLKWNGELDTLYLLAIVHKRVSSVENVKISLNSDSFQIIVGEQTCNVCCKNLKIVSDSLSSLSVTESYVSFRFATDNSLDDWGSFKTELLRTSESVSFALSKSTFLLKSQLYTIQCKNCSQDLSKSLRFGRVLPLPSEHSEPGDWFCHGHDSNSVALLDPKESDIFYTSCYCHLNKRSTRNVLESDKLIVCKRCLSWLGVAKNPETAKFWFNTVAFKDESKVHTSCALRDALDTVHETLCGVLFTTAKIILCCQSSKSQTDYILLWILEKQLNVQIYNSEGVVEDCKVAKVLFKYESGGGEIVKKWLEDSSVASVDVSKPMTVEILKHLYKFNKIFPREFSESNNFYISYLMMYEHGDK</sequence>
<comment type="function">
    <text evidence="1">May be involved in transcriptional regulation.</text>
</comment>
<keyword evidence="13" id="KW-0804">Transcription</keyword>
<dbReference type="SUPFAM" id="SSF57716">
    <property type="entry name" value="Glucocorticoid receptor-like (DNA-binding domain)"/>
    <property type="match status" value="1"/>
</dbReference>
<dbReference type="EMBL" id="JABDTM020026396">
    <property type="protein sequence ID" value="KAH0811982.1"/>
    <property type="molecule type" value="Genomic_DNA"/>
</dbReference>
<evidence type="ECO:0000256" key="13">
    <source>
        <dbReference type="ARBA" id="ARBA00023163"/>
    </source>
</evidence>
<evidence type="ECO:0000256" key="8">
    <source>
        <dbReference type="ARBA" id="ARBA00022737"/>
    </source>
</evidence>
<evidence type="ECO:0000256" key="5">
    <source>
        <dbReference type="ARBA" id="ARBA00012520"/>
    </source>
</evidence>
<dbReference type="Pfam" id="PF07776">
    <property type="entry name" value="zf-AD"/>
    <property type="match status" value="1"/>
</dbReference>
<keyword evidence="8" id="KW-0677">Repeat</keyword>
<feature type="domain" description="C2H2-type" evidence="20">
    <location>
        <begin position="346"/>
        <end position="373"/>
    </location>
</feature>
<dbReference type="GO" id="GO:0000981">
    <property type="term" value="F:DNA-binding transcription factor activity, RNA polymerase II-specific"/>
    <property type="evidence" value="ECO:0007669"/>
    <property type="project" value="TreeGrafter"/>
</dbReference>
<accession>A0A8J6HDB7</accession>
<keyword evidence="23" id="KW-1185">Reference proteome</keyword>
<evidence type="ECO:0000259" key="21">
    <source>
        <dbReference type="PROSITE" id="PS51915"/>
    </source>
</evidence>
<feature type="binding site" evidence="19">
    <location>
        <position position="17"/>
    </location>
    <ligand>
        <name>Zn(2+)</name>
        <dbReference type="ChEBI" id="CHEBI:29105"/>
    </ligand>
</feature>
<evidence type="ECO:0000256" key="16">
    <source>
        <dbReference type="ARBA" id="ARBA00030609"/>
    </source>
</evidence>
<feature type="domain" description="C2H2-type" evidence="20">
    <location>
        <begin position="318"/>
        <end position="345"/>
    </location>
</feature>
<evidence type="ECO:0000256" key="4">
    <source>
        <dbReference type="ARBA" id="ARBA00010208"/>
    </source>
</evidence>
<feature type="binding site" evidence="19">
    <location>
        <position position="58"/>
    </location>
    <ligand>
        <name>Zn(2+)</name>
        <dbReference type="ChEBI" id="CHEBI:29105"/>
    </ligand>
</feature>
<evidence type="ECO:0000256" key="7">
    <source>
        <dbReference type="ARBA" id="ARBA00022723"/>
    </source>
</evidence>
<comment type="subcellular location">
    <subcellularLocation>
        <location evidence="2">Nucleus</location>
    </subcellularLocation>
</comment>
<evidence type="ECO:0000256" key="14">
    <source>
        <dbReference type="ARBA" id="ARBA00023242"/>
    </source>
</evidence>
<evidence type="ECO:0000256" key="6">
    <source>
        <dbReference type="ARBA" id="ARBA00015636"/>
    </source>
</evidence>
<feature type="binding site" evidence="19">
    <location>
        <position position="55"/>
    </location>
    <ligand>
        <name>Zn(2+)</name>
        <dbReference type="ChEBI" id="CHEBI:29105"/>
    </ligand>
</feature>
<comment type="similarity">
    <text evidence="3">Belongs to the krueppel C2H2-type zinc-finger protein family.</text>
</comment>
<feature type="domain" description="ZAD" evidence="21">
    <location>
        <begin position="12"/>
        <end position="82"/>
    </location>
</feature>
<keyword evidence="14" id="KW-0539">Nucleus</keyword>
<dbReference type="PROSITE" id="PS00028">
    <property type="entry name" value="ZINC_FINGER_C2H2_1"/>
    <property type="match status" value="10"/>
</dbReference>
<evidence type="ECO:0000256" key="1">
    <source>
        <dbReference type="ARBA" id="ARBA00003767"/>
    </source>
</evidence>
<dbReference type="Pfam" id="PF09814">
    <property type="entry name" value="HECT_2"/>
    <property type="match status" value="1"/>
</dbReference>
<keyword evidence="11" id="KW-0805">Transcription regulation</keyword>
<reference evidence="22" key="1">
    <citation type="journal article" date="2020" name="J Insects Food Feed">
        <title>The yellow mealworm (Tenebrio molitor) genome: a resource for the emerging insects as food and feed industry.</title>
        <authorList>
            <person name="Eriksson T."/>
            <person name="Andere A."/>
            <person name="Kelstrup H."/>
            <person name="Emery V."/>
            <person name="Picard C."/>
        </authorList>
    </citation>
    <scope>NUCLEOTIDE SEQUENCE</scope>
    <source>
        <strain evidence="22">Stoneville</strain>
        <tissue evidence="22">Whole head</tissue>
    </source>
</reference>
<evidence type="ECO:0000256" key="9">
    <source>
        <dbReference type="ARBA" id="ARBA00022771"/>
    </source>
</evidence>
<feature type="domain" description="C2H2-type" evidence="20">
    <location>
        <begin position="234"/>
        <end position="261"/>
    </location>
</feature>
<dbReference type="SUPFAM" id="SSF57667">
    <property type="entry name" value="beta-beta-alpha zinc fingers"/>
    <property type="match status" value="6"/>
</dbReference>
<dbReference type="FunFam" id="3.30.160.60:FF:001442">
    <property type="entry name" value="zinc finger protein 696"/>
    <property type="match status" value="1"/>
</dbReference>
<dbReference type="PANTHER" id="PTHR14196">
    <property type="entry name" value="ODD-SKIPPED - RELATED"/>
    <property type="match status" value="1"/>
</dbReference>
<feature type="domain" description="C2H2-type" evidence="20">
    <location>
        <begin position="402"/>
        <end position="429"/>
    </location>
</feature>
<protein>
    <recommendedName>
        <fullName evidence="6">m7GpppX diphosphatase</fullName>
        <ecNumber evidence="5">3.6.1.59</ecNumber>
    </recommendedName>
    <alternativeName>
        <fullName evidence="16">Decapping scavenger enzyme</fullName>
    </alternativeName>
    <alternativeName>
        <fullName evidence="15">Scavenger mRNA-decapping enzyme DcpS</fullName>
    </alternativeName>
</protein>